<dbReference type="Pfam" id="PF13517">
    <property type="entry name" value="FG-GAP_3"/>
    <property type="match status" value="1"/>
</dbReference>
<keyword evidence="5 8" id="KW-1133">Transmembrane helix</keyword>
<protein>
    <submittedName>
        <fullName evidence="11">Bifunctional FG-GAP repeat/T-cell immunomodulatory protein/Integrin alpha</fullName>
    </submittedName>
</protein>
<evidence type="ECO:0000256" key="1">
    <source>
        <dbReference type="ARBA" id="ARBA00004479"/>
    </source>
</evidence>
<dbReference type="InterPro" id="IPR028994">
    <property type="entry name" value="Integrin_alpha_N"/>
</dbReference>
<evidence type="ECO:0000256" key="4">
    <source>
        <dbReference type="ARBA" id="ARBA00022729"/>
    </source>
</evidence>
<proteinExistence type="inferred from homology"/>
<dbReference type="PANTHER" id="PTHR13412">
    <property type="entry name" value="T-CELL IMMUNOMODULATORY PROTEIN HOMOLOG"/>
    <property type="match status" value="1"/>
</dbReference>
<evidence type="ECO:0000256" key="5">
    <source>
        <dbReference type="ARBA" id="ARBA00022989"/>
    </source>
</evidence>
<evidence type="ECO:0000256" key="2">
    <source>
        <dbReference type="ARBA" id="ARBA00006496"/>
    </source>
</evidence>
<keyword evidence="6 8" id="KW-0472">Membrane</keyword>
<dbReference type="RefSeq" id="XP_067802484.1">
    <property type="nucleotide sequence ID" value="XM_067948333.1"/>
</dbReference>
<accession>A0AAD9UNB5</accession>
<gene>
    <name evidence="11" type="ORF">BdWA1_003321</name>
</gene>
<evidence type="ECO:0000256" key="3">
    <source>
        <dbReference type="ARBA" id="ARBA00022692"/>
    </source>
</evidence>
<evidence type="ECO:0000256" key="8">
    <source>
        <dbReference type="SAM" id="Phobius"/>
    </source>
</evidence>
<comment type="caution">
    <text evidence="11">The sequence shown here is derived from an EMBL/GenBank/DDBJ whole genome shotgun (WGS) entry which is preliminary data.</text>
</comment>
<dbReference type="Pfam" id="PF23122">
    <property type="entry name" value="C2_ITFG1"/>
    <property type="match status" value="1"/>
</dbReference>
<keyword evidence="12" id="KW-1185">Reference proteome</keyword>
<feature type="chain" id="PRO_5042143225" evidence="9">
    <location>
        <begin position="17"/>
        <end position="662"/>
    </location>
</feature>
<feature type="domain" description="T-cell immunomodulatory protein TIP C2" evidence="10">
    <location>
        <begin position="515"/>
        <end position="611"/>
    </location>
</feature>
<evidence type="ECO:0000259" key="10">
    <source>
        <dbReference type="Pfam" id="PF23122"/>
    </source>
</evidence>
<dbReference type="GeneID" id="94337618"/>
<dbReference type="PANTHER" id="PTHR13412:SF0">
    <property type="entry name" value="T-CELL IMMUNOMODULATORY PROTEIN"/>
    <property type="match status" value="1"/>
</dbReference>
<keyword evidence="3 8" id="KW-0812">Transmembrane</keyword>
<dbReference type="Proteomes" id="UP001214638">
    <property type="component" value="Unassembled WGS sequence"/>
</dbReference>
<dbReference type="InterPro" id="IPR024881">
    <property type="entry name" value="Tip"/>
</dbReference>
<evidence type="ECO:0000313" key="11">
    <source>
        <dbReference type="EMBL" id="KAK2195641.1"/>
    </source>
</evidence>
<feature type="transmembrane region" description="Helical" evidence="8">
    <location>
        <begin position="619"/>
        <end position="640"/>
    </location>
</feature>
<dbReference type="EMBL" id="JALLKP010000004">
    <property type="protein sequence ID" value="KAK2195641.1"/>
    <property type="molecule type" value="Genomic_DNA"/>
</dbReference>
<feature type="signal peptide" evidence="9">
    <location>
        <begin position="1"/>
        <end position="16"/>
    </location>
</feature>
<evidence type="ECO:0000256" key="9">
    <source>
        <dbReference type="SAM" id="SignalP"/>
    </source>
</evidence>
<comment type="similarity">
    <text evidence="2">Belongs to the TIP family.</text>
</comment>
<evidence type="ECO:0000313" key="12">
    <source>
        <dbReference type="Proteomes" id="UP001214638"/>
    </source>
</evidence>
<dbReference type="GO" id="GO:0005886">
    <property type="term" value="C:plasma membrane"/>
    <property type="evidence" value="ECO:0007669"/>
    <property type="project" value="TreeGrafter"/>
</dbReference>
<dbReference type="SUPFAM" id="SSF69318">
    <property type="entry name" value="Integrin alpha N-terminal domain"/>
    <property type="match status" value="1"/>
</dbReference>
<dbReference type="InterPro" id="IPR013517">
    <property type="entry name" value="FG-GAP"/>
</dbReference>
<dbReference type="KEGG" id="bdw:94337618"/>
<comment type="subcellular location">
    <subcellularLocation>
        <location evidence="1">Membrane</location>
        <topology evidence="1">Single-pass type I membrane protein</topology>
    </subcellularLocation>
</comment>
<keyword evidence="7" id="KW-0325">Glycoprotein</keyword>
<organism evidence="11 12">
    <name type="scientific">Babesia duncani</name>
    <dbReference type="NCBI Taxonomy" id="323732"/>
    <lineage>
        <taxon>Eukaryota</taxon>
        <taxon>Sar</taxon>
        <taxon>Alveolata</taxon>
        <taxon>Apicomplexa</taxon>
        <taxon>Aconoidasida</taxon>
        <taxon>Piroplasmida</taxon>
        <taxon>Babesiidae</taxon>
        <taxon>Babesia</taxon>
    </lineage>
</organism>
<reference evidence="11" key="1">
    <citation type="journal article" date="2023" name="Nat. Microbiol.">
        <title>Babesia duncani multi-omics identifies virulence factors and drug targets.</title>
        <authorList>
            <person name="Singh P."/>
            <person name="Lonardi S."/>
            <person name="Liang Q."/>
            <person name="Vydyam P."/>
            <person name="Khabirova E."/>
            <person name="Fang T."/>
            <person name="Gihaz S."/>
            <person name="Thekkiniath J."/>
            <person name="Munshi M."/>
            <person name="Abel S."/>
            <person name="Ciampossin L."/>
            <person name="Batugedara G."/>
            <person name="Gupta M."/>
            <person name="Lu X.M."/>
            <person name="Lenz T."/>
            <person name="Chakravarty S."/>
            <person name="Cornillot E."/>
            <person name="Hu Y."/>
            <person name="Ma W."/>
            <person name="Gonzalez L.M."/>
            <person name="Sanchez S."/>
            <person name="Estrada K."/>
            <person name="Sanchez-Flores A."/>
            <person name="Montero E."/>
            <person name="Harb O.S."/>
            <person name="Le Roch K.G."/>
            <person name="Mamoun C.B."/>
        </authorList>
    </citation>
    <scope>NUCLEOTIDE SEQUENCE</scope>
    <source>
        <strain evidence="11">WA1</strain>
    </source>
</reference>
<dbReference type="AlphaFoldDB" id="A0AAD9UNB5"/>
<dbReference type="Gene3D" id="2.130.10.130">
    <property type="entry name" value="Integrin alpha, N-terminal"/>
    <property type="match status" value="1"/>
</dbReference>
<name>A0AAD9UNB5_9APIC</name>
<dbReference type="InterPro" id="IPR057089">
    <property type="entry name" value="C2_TIP"/>
</dbReference>
<evidence type="ECO:0000256" key="6">
    <source>
        <dbReference type="ARBA" id="ARBA00023136"/>
    </source>
</evidence>
<evidence type="ECO:0000256" key="7">
    <source>
        <dbReference type="ARBA" id="ARBA00023180"/>
    </source>
</evidence>
<sequence>MAIVLLYWSLLAPILCLNLVPSGQVFKGYGSVGDYGDFDGDGHLDMLSYFVKPWDNKTEIYFNKFKNDSVEKDATLIYEVEGIVVDLICAHLKIDVAMDILLVMRKGVSDDDGFYLLSLSQNETQDGLVISWDSRSALQDSLDSIQVNMPQYAKYMEYTIPYPLYEYTSIHPLLCDINGDGYLDLLVQTIDKKIFVWLNFGFAMVPFLIQNVPNCKFVGSFLGYIPSPHSSAFLDMNGDCRPDLVLILDTGIETFIDIWVTNYRDDTMIYTSQAEEIKEALTLPEHYGQVSFADFNGDGTLDIAVPYCSEVGPSGSCMGSADVKISYNKQVPLCFNIWRDEEYLDCRYPTDLCTPSKMEFGLLTSINIIKWNHLFSGDRRWPITLAIGDLNNDGYADIVALVKTANEEQFVCVYENSDFIPNTTRRQFTSSAPIYVETEGESERFILQRVSIADCFEDGRNDIIIFSNLFSNTKKLHVHYYILTDENSGLFMRLFAKASVLKNEGDGTSGDMLTHGFNIRGPTFKITVIDLDGKKNPRIGTIRPQSAHAPLQVPYMVFGLGKTNNYVEELYLGMPSRNKNYSNMWISIIPNCSVVATVHQLSNPNDWTLKLSISPSKSINTLLIATITCLGVLGLFILIFDIKEKREDSEQEKGFRQNFIIN</sequence>
<keyword evidence="4 9" id="KW-0732">Signal</keyword>